<dbReference type="SUPFAM" id="SSF53448">
    <property type="entry name" value="Nucleotide-diphospho-sugar transferases"/>
    <property type="match status" value="1"/>
</dbReference>
<reference evidence="5" key="1">
    <citation type="submission" date="2021-02" db="EMBL/GenBank/DDBJ databases">
        <title>Infant gut strain persistence is associated with maternal origin, phylogeny, and functional potential including surface adhesion and iron acquisition.</title>
        <authorList>
            <person name="Lou Y.C."/>
        </authorList>
    </citation>
    <scope>NUCLEOTIDE SEQUENCE</scope>
    <source>
        <strain evidence="5">L3_082_243G1_dasL3_082_243G1_maxbin2.maxbin.015s ta_sub</strain>
    </source>
</reference>
<dbReference type="RefSeq" id="WP_321673535.1">
    <property type="nucleotide sequence ID" value="NZ_JBCHFT010000010.1"/>
</dbReference>
<dbReference type="Gene3D" id="3.90.550.10">
    <property type="entry name" value="Spore Coat Polysaccharide Biosynthesis Protein SpsA, Chain A"/>
    <property type="match status" value="1"/>
</dbReference>
<dbReference type="Proteomes" id="UP000782901">
    <property type="component" value="Unassembled WGS sequence"/>
</dbReference>
<dbReference type="EMBL" id="JAGZEE010000023">
    <property type="protein sequence ID" value="MBS5412077.1"/>
    <property type="molecule type" value="Genomic_DNA"/>
</dbReference>
<protein>
    <submittedName>
        <fullName evidence="5">Glycosyltransferase</fullName>
        <ecNumber evidence="5">2.4.-.-</ecNumber>
    </submittedName>
</protein>
<comment type="caution">
    <text evidence="5">The sequence shown here is derived from an EMBL/GenBank/DDBJ whole genome shotgun (WGS) entry which is preliminary data.</text>
</comment>
<dbReference type="AlphaFoldDB" id="A0A943HSN6"/>
<dbReference type="Pfam" id="PF00535">
    <property type="entry name" value="Glycos_transf_2"/>
    <property type="match status" value="1"/>
</dbReference>
<evidence type="ECO:0000313" key="6">
    <source>
        <dbReference type="Proteomes" id="UP000782901"/>
    </source>
</evidence>
<accession>A0A943HSN6</accession>
<keyword evidence="3" id="KW-0812">Transmembrane</keyword>
<gene>
    <name evidence="5" type="ORF">KHY35_15420</name>
</gene>
<evidence type="ECO:0000259" key="4">
    <source>
        <dbReference type="Pfam" id="PF00535"/>
    </source>
</evidence>
<dbReference type="PANTHER" id="PTHR22916">
    <property type="entry name" value="GLYCOSYLTRANSFERASE"/>
    <property type="match status" value="1"/>
</dbReference>
<name>A0A943HSN6_BACT4</name>
<dbReference type="CDD" id="cd00761">
    <property type="entry name" value="Glyco_tranf_GTA_type"/>
    <property type="match status" value="1"/>
</dbReference>
<keyword evidence="1 5" id="KW-0328">Glycosyltransferase</keyword>
<evidence type="ECO:0000313" key="5">
    <source>
        <dbReference type="EMBL" id="MBS5412077.1"/>
    </source>
</evidence>
<organism evidence="5 6">
    <name type="scientific">Bacteroides thetaiotaomicron</name>
    <dbReference type="NCBI Taxonomy" id="818"/>
    <lineage>
        <taxon>Bacteria</taxon>
        <taxon>Pseudomonadati</taxon>
        <taxon>Bacteroidota</taxon>
        <taxon>Bacteroidia</taxon>
        <taxon>Bacteroidales</taxon>
        <taxon>Bacteroidaceae</taxon>
        <taxon>Bacteroides</taxon>
    </lineage>
</organism>
<proteinExistence type="predicted"/>
<dbReference type="InterPro" id="IPR001173">
    <property type="entry name" value="Glyco_trans_2-like"/>
</dbReference>
<evidence type="ECO:0000256" key="2">
    <source>
        <dbReference type="ARBA" id="ARBA00022679"/>
    </source>
</evidence>
<dbReference type="InterPro" id="IPR029044">
    <property type="entry name" value="Nucleotide-diphossugar_trans"/>
</dbReference>
<dbReference type="EC" id="2.4.-.-" evidence="5"/>
<feature type="transmembrane region" description="Helical" evidence="3">
    <location>
        <begin position="309"/>
        <end position="328"/>
    </location>
</feature>
<keyword evidence="3" id="KW-1133">Transmembrane helix</keyword>
<evidence type="ECO:0000256" key="1">
    <source>
        <dbReference type="ARBA" id="ARBA00022676"/>
    </source>
</evidence>
<keyword evidence="2 5" id="KW-0808">Transferase</keyword>
<sequence>MPKVSIIVPVYNAEKTLCKCLDSLVGQTYRDIEILLINDGSSDNSQKICESYANRFSEVLLINQNNSGPATARNTGINRARGKYLSFVDADDYVESNMIEEMISVAEDNHAEMVICGYYQEFSETIKKHEFSYAPGLYVGDESRKIAKELISDVSNTRIPPYSWIRMVLKTSLDKPEIRYAAGMIRSEDYYFFVQLHFRINRLFLLTDKPLYHYMEIDSSITHRYVPKYWNSVKEIYFGLRDRLPKDEDITKRLDVMLIQRSLIALNNSARCNNKDVFRKEVYEIVSDDDLKSVICRMRISEGVRKFRAYYFLMRMGMYVAVYWRFLLKYNREMK</sequence>
<dbReference type="PANTHER" id="PTHR22916:SF51">
    <property type="entry name" value="GLYCOSYLTRANSFERASE EPSH-RELATED"/>
    <property type="match status" value="1"/>
</dbReference>
<evidence type="ECO:0000256" key="3">
    <source>
        <dbReference type="SAM" id="Phobius"/>
    </source>
</evidence>
<dbReference type="GO" id="GO:0016758">
    <property type="term" value="F:hexosyltransferase activity"/>
    <property type="evidence" value="ECO:0007669"/>
    <property type="project" value="UniProtKB-ARBA"/>
</dbReference>
<feature type="domain" description="Glycosyltransferase 2-like" evidence="4">
    <location>
        <begin position="5"/>
        <end position="130"/>
    </location>
</feature>
<keyword evidence="3" id="KW-0472">Membrane</keyword>